<dbReference type="InterPro" id="IPR001647">
    <property type="entry name" value="HTH_TetR"/>
</dbReference>
<dbReference type="OrthoDB" id="9812484at2"/>
<reference evidence="4 5" key="1">
    <citation type="submission" date="2018-09" db="EMBL/GenBank/DDBJ databases">
        <title>Paenibacillus aracenensis nov. sp. isolated from a cave in southern Spain.</title>
        <authorList>
            <person name="Jurado V."/>
            <person name="Gutierrez-Patricio S."/>
            <person name="Gonzalez-Pimentel J.L."/>
            <person name="Miller A.Z."/>
            <person name="Laiz L."/>
            <person name="Saiz-Jimenez C."/>
        </authorList>
    </citation>
    <scope>NUCLEOTIDE SEQUENCE [LARGE SCALE GENOMIC DNA]</scope>
    <source>
        <strain evidence="4 5">DSM 22867</strain>
    </source>
</reference>
<dbReference type="Pfam" id="PF00440">
    <property type="entry name" value="TetR_N"/>
    <property type="match status" value="1"/>
</dbReference>
<evidence type="ECO:0000256" key="2">
    <source>
        <dbReference type="PROSITE-ProRule" id="PRU00335"/>
    </source>
</evidence>
<name>A0A3A1USK1_9BACL</name>
<dbReference type="InterPro" id="IPR009057">
    <property type="entry name" value="Homeodomain-like_sf"/>
</dbReference>
<dbReference type="InterPro" id="IPR036271">
    <property type="entry name" value="Tet_transcr_reg_TetR-rel_C_sf"/>
</dbReference>
<dbReference type="RefSeq" id="WP_119600811.1">
    <property type="nucleotide sequence ID" value="NZ_QXQA01000010.1"/>
</dbReference>
<protein>
    <submittedName>
        <fullName evidence="4">TetR/AcrR family transcriptional regulator</fullName>
    </submittedName>
</protein>
<feature type="domain" description="HTH tetR-type" evidence="3">
    <location>
        <begin position="8"/>
        <end position="68"/>
    </location>
</feature>
<organism evidence="4 5">
    <name type="scientific">Paenibacillus nanensis</name>
    <dbReference type="NCBI Taxonomy" id="393251"/>
    <lineage>
        <taxon>Bacteria</taxon>
        <taxon>Bacillati</taxon>
        <taxon>Bacillota</taxon>
        <taxon>Bacilli</taxon>
        <taxon>Bacillales</taxon>
        <taxon>Paenibacillaceae</taxon>
        <taxon>Paenibacillus</taxon>
    </lineage>
</organism>
<dbReference type="PANTHER" id="PTHR43479">
    <property type="entry name" value="ACREF/ENVCD OPERON REPRESSOR-RELATED"/>
    <property type="match status" value="1"/>
</dbReference>
<dbReference type="SUPFAM" id="SSF46689">
    <property type="entry name" value="Homeodomain-like"/>
    <property type="match status" value="1"/>
</dbReference>
<dbReference type="Proteomes" id="UP000266482">
    <property type="component" value="Unassembled WGS sequence"/>
</dbReference>
<dbReference type="AlphaFoldDB" id="A0A3A1USK1"/>
<dbReference type="PANTHER" id="PTHR43479:SF11">
    <property type="entry name" value="ACREF_ENVCD OPERON REPRESSOR-RELATED"/>
    <property type="match status" value="1"/>
</dbReference>
<dbReference type="GO" id="GO:0003677">
    <property type="term" value="F:DNA binding"/>
    <property type="evidence" value="ECO:0007669"/>
    <property type="project" value="UniProtKB-UniRule"/>
</dbReference>
<feature type="DNA-binding region" description="H-T-H motif" evidence="2">
    <location>
        <begin position="31"/>
        <end position="50"/>
    </location>
</feature>
<proteinExistence type="predicted"/>
<evidence type="ECO:0000256" key="1">
    <source>
        <dbReference type="ARBA" id="ARBA00023125"/>
    </source>
</evidence>
<comment type="caution">
    <text evidence="4">The sequence shown here is derived from an EMBL/GenBank/DDBJ whole genome shotgun (WGS) entry which is preliminary data.</text>
</comment>
<dbReference type="InterPro" id="IPR050624">
    <property type="entry name" value="HTH-type_Tx_Regulator"/>
</dbReference>
<dbReference type="SUPFAM" id="SSF48498">
    <property type="entry name" value="Tetracyclin repressor-like, C-terminal domain"/>
    <property type="match status" value="1"/>
</dbReference>
<evidence type="ECO:0000313" key="4">
    <source>
        <dbReference type="EMBL" id="RIX51519.1"/>
    </source>
</evidence>
<sequence length="198" mass="22170">MRRGTKGTDSEKRILEAAIALIAERGYRDTKISDIVKAAGLTQAAFYLYFPSKEAVYQTMLEKFRARLTEHLQAAVMPPSLAAEQFPERVKRNLEGLFELFQEQPALTKIFLTEENGLAEAENGIREAIISNLMNNQAAGYVRTDVQPRMMANSMIGLLVQVTLTELIAHRRPPRDVAHELTDILLFGLARPERGAQG</sequence>
<evidence type="ECO:0000259" key="3">
    <source>
        <dbReference type="PROSITE" id="PS50977"/>
    </source>
</evidence>
<gene>
    <name evidence="4" type="ORF">D3P08_16560</name>
</gene>
<keyword evidence="1 2" id="KW-0238">DNA-binding</keyword>
<accession>A0A3A1USK1</accession>
<keyword evidence="5" id="KW-1185">Reference proteome</keyword>
<evidence type="ECO:0000313" key="5">
    <source>
        <dbReference type="Proteomes" id="UP000266482"/>
    </source>
</evidence>
<dbReference type="PROSITE" id="PS50977">
    <property type="entry name" value="HTH_TETR_2"/>
    <property type="match status" value="1"/>
</dbReference>
<dbReference type="PRINTS" id="PR00455">
    <property type="entry name" value="HTHTETR"/>
</dbReference>
<dbReference type="Gene3D" id="1.10.357.10">
    <property type="entry name" value="Tetracycline Repressor, domain 2"/>
    <property type="match status" value="1"/>
</dbReference>
<dbReference type="EMBL" id="QXQA01000010">
    <property type="protein sequence ID" value="RIX51519.1"/>
    <property type="molecule type" value="Genomic_DNA"/>
</dbReference>